<sequence length="424" mass="48815">MILLYKNADFSPISINQNKERAKGTIWSFFKSLGSFFFELVAEFVIDAISIAVPLAGIPLQLIKAGARFVKNVIFEWVQYGTISWKRILISTATEIASLGMSKAIKALSKVSRTFAISKQAISFIKSGFSEKVAKVADILFKKTFKSNNQVVNKLKNLGINSAGQIISKGKEVYEIIKNPLSLIMKGQSKLLEMSKKQIAKRIDKIAVEHWEKVNKKLINQGLLKAHTAERYAQALHKYNKGQIYFLSSWISGVRVENPEYWVQNQMITFFLYFKREATSTLDNPKGKRPLQLVLPLKDFYEFIYAPSKGRYYLDKIAWGWELGKGLRDLSKISFKNLDEFKNSDEWRRFRLNEYANEYMEQLKNDQQITDKIRKHRTNKTQKIAYVQNGESGLTLGFAPNVQSAKSHIHTSQAIYRVKRPKRR</sequence>
<dbReference type="Proteomes" id="UP000290815">
    <property type="component" value="Chromosome"/>
</dbReference>
<proteinExistence type="predicted"/>
<dbReference type="RefSeq" id="WP_027333383.1">
    <property type="nucleotide sequence ID" value="NZ_LR215024.1"/>
</dbReference>
<dbReference type="AlphaFoldDB" id="A0A449AVB4"/>
<keyword evidence="2" id="KW-1185">Reference proteome</keyword>
<gene>
    <name evidence="1" type="ORF">NCTC10194_00446</name>
</gene>
<dbReference type="KEGG" id="mgly:NCTC10194_00446"/>
<reference evidence="1 2" key="1">
    <citation type="submission" date="2019-01" db="EMBL/GenBank/DDBJ databases">
        <authorList>
            <consortium name="Pathogen Informatics"/>
        </authorList>
    </citation>
    <scope>NUCLEOTIDE SEQUENCE [LARGE SCALE GENOMIC DNA]</scope>
    <source>
        <strain evidence="1 2">NCTC10194</strain>
    </source>
</reference>
<name>A0A449AVB4_9BACT</name>
<accession>A0A449AVB4</accession>
<protein>
    <submittedName>
        <fullName evidence="1">Uncharacterized protein</fullName>
    </submittedName>
</protein>
<evidence type="ECO:0000313" key="2">
    <source>
        <dbReference type="Proteomes" id="UP000290815"/>
    </source>
</evidence>
<organism evidence="1 2">
    <name type="scientific">Mycoplasmopsis glycophila</name>
    <dbReference type="NCBI Taxonomy" id="171285"/>
    <lineage>
        <taxon>Bacteria</taxon>
        <taxon>Bacillati</taxon>
        <taxon>Mycoplasmatota</taxon>
        <taxon>Mycoplasmoidales</taxon>
        <taxon>Metamycoplasmataceae</taxon>
        <taxon>Mycoplasmopsis</taxon>
    </lineage>
</organism>
<evidence type="ECO:0000313" key="1">
    <source>
        <dbReference type="EMBL" id="VEU70445.1"/>
    </source>
</evidence>
<dbReference type="EMBL" id="LR215024">
    <property type="protein sequence ID" value="VEU70445.1"/>
    <property type="molecule type" value="Genomic_DNA"/>
</dbReference>